<dbReference type="RefSeq" id="WP_237361888.1">
    <property type="nucleotide sequence ID" value="NZ_CAKLDM010000002.1"/>
</dbReference>
<comment type="caution">
    <text evidence="1">The sequence shown here is derived from an EMBL/GenBank/DDBJ whole genome shotgun (WGS) entry which is preliminary data.</text>
</comment>
<proteinExistence type="predicted"/>
<accession>A0ABM9A4J4</accession>
<sequence>MNKLMLVEGKDEVGFFKEFLRKKNIEGIRIREVGGKDKIKSELKVVLQERGIEDLETLIVVQDADNSKASALQSLKATFSNLGLPVPDSDLEFRKNGKHPFKCGFYIMPGVDEQGMLEDLLLSSCTQETVKEEAIKYIERIEELSNERNDVKKPRNMAKAKLHAYLSGLEKHKPNIGLAVKASCFNLDSNKFDGLTTFLNDA</sequence>
<dbReference type="InterPro" id="IPR024508">
    <property type="entry name" value="DUF3226"/>
</dbReference>
<dbReference type="Pfam" id="PF11536">
    <property type="entry name" value="DUF3226"/>
    <property type="match status" value="1"/>
</dbReference>
<dbReference type="SUPFAM" id="SSF160945">
    <property type="entry name" value="PH0156-like"/>
    <property type="match status" value="1"/>
</dbReference>
<evidence type="ECO:0000313" key="1">
    <source>
        <dbReference type="EMBL" id="CAH0539808.1"/>
    </source>
</evidence>
<evidence type="ECO:0000313" key="2">
    <source>
        <dbReference type="Proteomes" id="UP000838748"/>
    </source>
</evidence>
<keyword evidence="2" id="KW-1185">Reference proteome</keyword>
<gene>
    <name evidence="1" type="ORF">VMF7928_02465</name>
</gene>
<name>A0ABM9A4J4_9VIBR</name>
<organism evidence="1 2">
    <name type="scientific">Vibrio marisflavi CECT 7928</name>
    <dbReference type="NCBI Taxonomy" id="634439"/>
    <lineage>
        <taxon>Bacteria</taxon>
        <taxon>Pseudomonadati</taxon>
        <taxon>Pseudomonadota</taxon>
        <taxon>Gammaproteobacteria</taxon>
        <taxon>Vibrionales</taxon>
        <taxon>Vibrionaceae</taxon>
        <taxon>Vibrio</taxon>
    </lineage>
</organism>
<dbReference type="EMBL" id="CAKLDM010000002">
    <property type="protein sequence ID" value="CAH0539808.1"/>
    <property type="molecule type" value="Genomic_DNA"/>
</dbReference>
<protein>
    <recommendedName>
        <fullName evidence="3">DUF4435 domain-containing protein</fullName>
    </recommendedName>
</protein>
<dbReference type="Proteomes" id="UP000838748">
    <property type="component" value="Unassembled WGS sequence"/>
</dbReference>
<reference evidence="1" key="1">
    <citation type="submission" date="2021-11" db="EMBL/GenBank/DDBJ databases">
        <authorList>
            <person name="Rodrigo-Torres L."/>
            <person name="Arahal R. D."/>
            <person name="Lucena T."/>
        </authorList>
    </citation>
    <scope>NUCLEOTIDE SEQUENCE</scope>
    <source>
        <strain evidence="1">CECT 7928</strain>
    </source>
</reference>
<evidence type="ECO:0008006" key="3">
    <source>
        <dbReference type="Google" id="ProtNLM"/>
    </source>
</evidence>